<reference evidence="3" key="1">
    <citation type="submission" date="2016-10" db="EMBL/GenBank/DDBJ databases">
        <authorList>
            <person name="Varghese N."/>
            <person name="Submissions S."/>
        </authorList>
    </citation>
    <scope>NUCLEOTIDE SEQUENCE [LARGE SCALE GENOMIC DNA]</scope>
    <source>
        <strain evidence="3">UNC178MFTsu3.1</strain>
    </source>
</reference>
<accession>A0A1I2C7F6</accession>
<dbReference type="STRING" id="500610.SAMN02799615_01386"/>
<protein>
    <submittedName>
        <fullName evidence="2">Uncharacterized protein</fullName>
    </submittedName>
</protein>
<feature type="transmembrane region" description="Helical" evidence="1">
    <location>
        <begin position="79"/>
        <end position="97"/>
    </location>
</feature>
<feature type="transmembrane region" description="Helical" evidence="1">
    <location>
        <begin position="133"/>
        <end position="151"/>
    </location>
</feature>
<keyword evidence="1" id="KW-0472">Membrane</keyword>
<dbReference type="AlphaFoldDB" id="A0A1I2C7F6"/>
<organism evidence="2 3">
    <name type="scientific">Dyella marensis</name>
    <dbReference type="NCBI Taxonomy" id="500610"/>
    <lineage>
        <taxon>Bacteria</taxon>
        <taxon>Pseudomonadati</taxon>
        <taxon>Pseudomonadota</taxon>
        <taxon>Gammaproteobacteria</taxon>
        <taxon>Lysobacterales</taxon>
        <taxon>Rhodanobacteraceae</taxon>
        <taxon>Dyella</taxon>
    </lineage>
</organism>
<sequence length="161" mass="16843">MRGGVAAAMLLCAAFGVALAFAPRSVRMACFLTMAISAICGFALTLPQATVDLVFLCGWLSVIACAATVHLPRGLSAQLAILLAVDAGLCSGAMIAFEGHWYHLPAAWLCMLALVPALLAVRWRVPVAAKVMSSWLIAIAVLAAALPYLPVTPGYLPDHLE</sequence>
<dbReference type="Proteomes" id="UP000199477">
    <property type="component" value="Unassembled WGS sequence"/>
</dbReference>
<dbReference type="RefSeq" id="WP_143096476.1">
    <property type="nucleotide sequence ID" value="NZ_FONH01000003.1"/>
</dbReference>
<keyword evidence="1" id="KW-0812">Transmembrane</keyword>
<feature type="transmembrane region" description="Helical" evidence="1">
    <location>
        <begin position="103"/>
        <end position="121"/>
    </location>
</feature>
<keyword evidence="3" id="KW-1185">Reference proteome</keyword>
<evidence type="ECO:0000313" key="2">
    <source>
        <dbReference type="EMBL" id="SFE64125.1"/>
    </source>
</evidence>
<keyword evidence="1" id="KW-1133">Transmembrane helix</keyword>
<feature type="transmembrane region" description="Helical" evidence="1">
    <location>
        <begin position="29"/>
        <end position="47"/>
    </location>
</feature>
<feature type="transmembrane region" description="Helical" evidence="1">
    <location>
        <begin position="6"/>
        <end position="22"/>
    </location>
</feature>
<evidence type="ECO:0000313" key="3">
    <source>
        <dbReference type="Proteomes" id="UP000199477"/>
    </source>
</evidence>
<gene>
    <name evidence="2" type="ORF">SAMN02799615_01386</name>
</gene>
<evidence type="ECO:0000256" key="1">
    <source>
        <dbReference type="SAM" id="Phobius"/>
    </source>
</evidence>
<feature type="transmembrane region" description="Helical" evidence="1">
    <location>
        <begin position="53"/>
        <end position="72"/>
    </location>
</feature>
<name>A0A1I2C7F6_9GAMM</name>
<proteinExistence type="predicted"/>
<dbReference type="EMBL" id="FONH01000003">
    <property type="protein sequence ID" value="SFE64125.1"/>
    <property type="molecule type" value="Genomic_DNA"/>
</dbReference>